<evidence type="ECO:0000259" key="4">
    <source>
        <dbReference type="PROSITE" id="PS51211"/>
    </source>
</evidence>
<dbReference type="Gene3D" id="1.25.10.20">
    <property type="entry name" value="Vitellinogen, superhelical"/>
    <property type="match status" value="1"/>
</dbReference>
<reference evidence="6" key="1">
    <citation type="submission" date="2025-08" db="UniProtKB">
        <authorList>
            <consortium name="RefSeq"/>
        </authorList>
    </citation>
    <scope>IDENTIFICATION</scope>
    <source>
        <tissue evidence="6">Muscle</tissue>
    </source>
</reference>
<dbReference type="PANTHER" id="PTHR23345">
    <property type="entry name" value="VITELLOGENIN-RELATED"/>
    <property type="match status" value="1"/>
</dbReference>
<dbReference type="InterPro" id="IPR015255">
    <property type="entry name" value="Vitellinogen_open_b-sht"/>
</dbReference>
<dbReference type="InterPro" id="IPR001747">
    <property type="entry name" value="Vitellogenin_N"/>
</dbReference>
<feature type="signal peptide" evidence="3">
    <location>
        <begin position="1"/>
        <end position="30"/>
    </location>
</feature>
<dbReference type="CTD" id="100122522"/>
<dbReference type="SMART" id="SM00638">
    <property type="entry name" value="LPD_N"/>
    <property type="match status" value="1"/>
</dbReference>
<protein>
    <submittedName>
        <fullName evidence="6">Vitellogenin-3-like</fullName>
    </submittedName>
</protein>
<proteinExistence type="predicted"/>
<dbReference type="GO" id="GO:0005319">
    <property type="term" value="F:lipid transporter activity"/>
    <property type="evidence" value="ECO:0007669"/>
    <property type="project" value="InterPro"/>
</dbReference>
<dbReference type="InterPro" id="IPR015819">
    <property type="entry name" value="Lipid_transp_b-sht_shell"/>
</dbReference>
<feature type="chain" id="PRO_5027117547" evidence="3">
    <location>
        <begin position="31"/>
        <end position="1523"/>
    </location>
</feature>
<keyword evidence="5" id="KW-1185">Reference proteome</keyword>
<dbReference type="RefSeq" id="XP_033346196.1">
    <property type="nucleotide sequence ID" value="XM_033490305.1"/>
</dbReference>
<accession>A0A6J3K0X7</accession>
<organism evidence="5 6">
    <name type="scientific">Bombus vosnesenskii</name>
    <dbReference type="NCBI Taxonomy" id="207650"/>
    <lineage>
        <taxon>Eukaryota</taxon>
        <taxon>Metazoa</taxon>
        <taxon>Ecdysozoa</taxon>
        <taxon>Arthropoda</taxon>
        <taxon>Hexapoda</taxon>
        <taxon>Insecta</taxon>
        <taxon>Pterygota</taxon>
        <taxon>Neoptera</taxon>
        <taxon>Endopterygota</taxon>
        <taxon>Hymenoptera</taxon>
        <taxon>Apocrita</taxon>
        <taxon>Aculeata</taxon>
        <taxon>Apoidea</taxon>
        <taxon>Anthophila</taxon>
        <taxon>Apidae</taxon>
        <taxon>Bombus</taxon>
        <taxon>Pyrobombus</taxon>
    </lineage>
</organism>
<dbReference type="Proteomes" id="UP000504631">
    <property type="component" value="Unplaced"/>
</dbReference>
<comment type="caution">
    <text evidence="2">Lacks conserved residue(s) required for the propagation of feature annotation.</text>
</comment>
<dbReference type="SMART" id="SM01169">
    <property type="entry name" value="DUF1943"/>
    <property type="match status" value="1"/>
</dbReference>
<dbReference type="SUPFAM" id="SSF56968">
    <property type="entry name" value="Lipovitellin-phosvitin complex, beta-sheet shell regions"/>
    <property type="match status" value="1"/>
</dbReference>
<dbReference type="Gene3D" id="2.30.230.10">
    <property type="entry name" value="Lipovitellin, beta-sheet shell regions, chain A"/>
    <property type="match status" value="1"/>
</dbReference>
<dbReference type="InterPro" id="IPR050733">
    <property type="entry name" value="Vitellogenin/Apolipophorin"/>
</dbReference>
<dbReference type="Pfam" id="PF09172">
    <property type="entry name" value="Vit_open_b-sht"/>
    <property type="match status" value="1"/>
</dbReference>
<evidence type="ECO:0000256" key="2">
    <source>
        <dbReference type="PROSITE-ProRule" id="PRU00557"/>
    </source>
</evidence>
<evidence type="ECO:0000313" key="5">
    <source>
        <dbReference type="Proteomes" id="UP000504631"/>
    </source>
</evidence>
<dbReference type="InterPro" id="IPR011030">
    <property type="entry name" value="Lipovitellin_superhlx_dom"/>
</dbReference>
<dbReference type="PROSITE" id="PS51211">
    <property type="entry name" value="VITELLOGENIN"/>
    <property type="match status" value="1"/>
</dbReference>
<evidence type="ECO:0000313" key="6">
    <source>
        <dbReference type="RefSeq" id="XP_033346196.1"/>
    </source>
</evidence>
<dbReference type="SUPFAM" id="SSF48431">
    <property type="entry name" value="Lipovitellin-phosvitin complex, superhelical domain"/>
    <property type="match status" value="1"/>
</dbReference>
<gene>
    <name evidence="6" type="primary">LOC117231659</name>
</gene>
<dbReference type="Pfam" id="PF01347">
    <property type="entry name" value="Vitellogenin_N"/>
    <property type="match status" value="1"/>
</dbReference>
<dbReference type="GeneID" id="117231659"/>
<sequence>MQRQYQSCCMGHTIMDTLIALLAILATAFAVQAPFPHGKIVTYKYHADVKAGIIDPAPFASDFNIECLLQVHHDVTNPNSKNTFYVTLSDMKHGLYNGPMKHYESVSQLLPIDAAKALLNPFLVIYEENGHLEGVKFVEDEPGWSKNVKKGIVSMLQLDLDQMHVQSPIKAHSFISQEATIHGNCEVAYNVQPMDEMQATSGKEFVVTKFYESMNCSHFKYHEFNHVQCHKCQVHERNDMSTSSRRVFVIDNQDNEILIKKLIGHAVINYFPWLAASEAHYLLTNQTLFLEKVVPVSDIQLMGSKHLIVSPIEKVIYDEPKTPYVPEADIDVTGHRHVVKLDELVVKVKKMLDEVAGYLKETHVDKKQIDWKHDQTINRILHVMKYMNVASLNKVFSEIEDIKDAKVEAVRNIFLTIVPHVGTPAACLFTRNVVRTKSVPNWVAVTMLANLPMHVKVPSKELLLQMEELLNLGEFVSPSVREAGIFCFATLIHKTFKKEQTEVVDPLMERYLKHFMDHVRNEPMFHMKMVYMMAMKNVRSKHVLKHLEPIIKGEEVVSEKPHNIRVQAIWILKNINVHRNYIHDVLWPVLSDVSLPSAVRIAAFNVLMHQVNQEPNLGRVMNIYWLMVYEKDEHLYNYYVDTVKGLANSVDPCLMKIREMAKKILKFIRIRNLNQPLSSKIHVDYVDEKYGFGESVMASLVLDNLTGLPYVGSVEHVETVAHKPVTTLGVHWNIDGMSKILKHINHNVLHKVVEAIKNDNVKNVLNRAVKDIPAIKDINVNVILTMNDNVVFILHSDESNSLKLLDKLKEWNKLIAEYLNVINWQTVLYHSHSEMHMVTDLGVPAVLASKVPSLSSLRGSVEYSENKNHLILKSKVKYQQWMHGEYVMSIYNPVVDSWHSIRKTSSVDVTLPCDIAIGYNQDTKSFKVSLARLPVSEFSVVGISFHGKNYVTLTGDQHDLLKKLCSTCRHHEVITTGASLKTYESNFDSKDTGTRFSMILHCDNDTVPVSPVNHWLEVYSDKYKNTIGCSWMKPVMAVHHNIMNNIIAKQEGSCVIVYKSEPSIAYPTSMIDLTGKVSFQDLDHNHEKMVLISSKRIDIRGNMNVKAASTDESVRQWDMNVNIIFSQGHFNNSMKVMITRITPEEKNLKICIEAQKDYPMIGWKVGAWKVNEEKEINSKVTITMGQTKDDKCVRDDMDVTIVVKGEMSEDQKDHIVHDSMHSVCSKQSQNSLFYSKGSIVPKTRECIEEALRHSTLRKYTVNMTLRKVPLYLTSIVNMAQDILRAAYFSHMKYTWNHVEPGNAKIVLEFPYSTSLLNTAVAGPTYSYELVHLPFGDPLWNPWMDNAQFSFLMLNNYVKGGLKFCTVRPRVLVTLDNGIIPYIVRDKWTLLSGDHIDQMYSIFVKSVQDNVLALKVYVGEHELEIMPVNGGMTVTIDNEVIDKTNIEKGVMIPKNSDSYVIRLTKGYEIVTIESQLVPFQIYYLPDSVTIFMGTSLQGQVTGMCGHMDSTHETKIPQIYSVSHL</sequence>
<name>A0A6J3K0X7_9HYME</name>
<evidence type="ECO:0000256" key="3">
    <source>
        <dbReference type="SAM" id="SignalP"/>
    </source>
</evidence>
<dbReference type="PANTHER" id="PTHR23345:SF33">
    <property type="entry name" value="CROSSVEINLESS D"/>
    <property type="match status" value="1"/>
</dbReference>
<feature type="domain" description="Vitellogenin" evidence="4">
    <location>
        <begin position="35"/>
        <end position="714"/>
    </location>
</feature>
<evidence type="ECO:0000256" key="1">
    <source>
        <dbReference type="ARBA" id="ARBA00022729"/>
    </source>
</evidence>
<keyword evidence="1 3" id="KW-0732">Signal</keyword>
<dbReference type="InterPro" id="IPR015816">
    <property type="entry name" value="Vitellinogen_b-sht_N"/>
</dbReference>
<dbReference type="KEGG" id="bvk:117231659"/>